<proteinExistence type="predicted"/>
<organism evidence="1 2">
    <name type="scientific">Avena sativa</name>
    <name type="common">Oat</name>
    <dbReference type="NCBI Taxonomy" id="4498"/>
    <lineage>
        <taxon>Eukaryota</taxon>
        <taxon>Viridiplantae</taxon>
        <taxon>Streptophyta</taxon>
        <taxon>Embryophyta</taxon>
        <taxon>Tracheophyta</taxon>
        <taxon>Spermatophyta</taxon>
        <taxon>Magnoliopsida</taxon>
        <taxon>Liliopsida</taxon>
        <taxon>Poales</taxon>
        <taxon>Poaceae</taxon>
        <taxon>BOP clade</taxon>
        <taxon>Pooideae</taxon>
        <taxon>Poodae</taxon>
        <taxon>Poeae</taxon>
        <taxon>Poeae Chloroplast Group 1 (Aveneae type)</taxon>
        <taxon>Aveninae</taxon>
        <taxon>Avena</taxon>
    </lineage>
</organism>
<accession>A0ACD5V804</accession>
<reference evidence="1" key="1">
    <citation type="submission" date="2021-05" db="EMBL/GenBank/DDBJ databases">
        <authorList>
            <person name="Scholz U."/>
            <person name="Mascher M."/>
            <person name="Fiebig A."/>
        </authorList>
    </citation>
    <scope>NUCLEOTIDE SEQUENCE [LARGE SCALE GENOMIC DNA]</scope>
</reference>
<reference evidence="1" key="2">
    <citation type="submission" date="2025-09" db="UniProtKB">
        <authorList>
            <consortium name="EnsemblPlants"/>
        </authorList>
    </citation>
    <scope>IDENTIFICATION</scope>
</reference>
<protein>
    <submittedName>
        <fullName evidence="1">Uncharacterized protein</fullName>
    </submittedName>
</protein>
<dbReference type="EnsemblPlants" id="AVESA.00010b.r2.2DG0397230.2">
    <property type="protein sequence ID" value="AVESA.00010b.r2.2DG0397230.2.CDS"/>
    <property type="gene ID" value="AVESA.00010b.r2.2DG0397230"/>
</dbReference>
<sequence length="563" mass="63258">MKMRTEGKATRNTNRSPSLRSNYVAYGLLLGSLFVLFYLMVSTQFSYSQEALLELDRAKVNSSKQAFAKVDSAETIPAKHGRNHPRQGTHEAIIAEDVSRTMEEFNREEEVAKAHTEKRRQEKQGESEQQWAQKNSIEEQSGHEMKSDNWEEKHQAEKQEAVEESKQFGGGTDDYNNVADAKPICDTSFGKYDVCELAGDTRARGGPGATVTLVSPRAPPKEWQIKPYSRKYLDGLKAVTVKSVPNPEDAPGCTTRLNIPAMVIELGGLTGNYWHDFTDVLVPLFIGARRFNGEVQLLVVNLLPFWVDRYKRIFGKISRHEIVDFESDDVVRCYPHVVVGYGSRKEFTIDPSLDETGGGYTMVDFTKFLRSAYSLPRHRSIKLGEIRPASGRLQRPRMIILERTNSRRILNLAEVIAAAEAVGFEVTVAGRPRASYDVFTREMNSFDVMVGVHGAGLTNCVFLPTGAVLLQIVPYGRLEEIARTDFGDPAGDMGLRYIEYGVTAEESSLMRVFGKEHPIIKDPAAVHMSGWGNVAEWYLAKQDLRINVQRFRPSLLQALKQLQ</sequence>
<name>A0ACD5V804_AVESA</name>
<keyword evidence="2" id="KW-1185">Reference proteome</keyword>
<evidence type="ECO:0000313" key="1">
    <source>
        <dbReference type="EnsemblPlants" id="AVESA.00010b.r2.2DG0397230.2.CDS"/>
    </source>
</evidence>
<dbReference type="Proteomes" id="UP001732700">
    <property type="component" value="Chromosome 2D"/>
</dbReference>
<evidence type="ECO:0000313" key="2">
    <source>
        <dbReference type="Proteomes" id="UP001732700"/>
    </source>
</evidence>